<dbReference type="InterPro" id="IPR037523">
    <property type="entry name" value="VOC_core"/>
</dbReference>
<dbReference type="Pfam" id="PF00903">
    <property type="entry name" value="Glyoxalase"/>
    <property type="match status" value="2"/>
</dbReference>
<proteinExistence type="predicted"/>
<organism evidence="2 3">
    <name type="scientific">Marinococcus luteus</name>
    <dbReference type="NCBI Taxonomy" id="1122204"/>
    <lineage>
        <taxon>Bacteria</taxon>
        <taxon>Bacillati</taxon>
        <taxon>Bacillota</taxon>
        <taxon>Bacilli</taxon>
        <taxon>Bacillales</taxon>
        <taxon>Bacillaceae</taxon>
        <taxon>Marinococcus</taxon>
    </lineage>
</organism>
<dbReference type="Gene3D" id="3.10.180.10">
    <property type="entry name" value="2,3-Dihydroxybiphenyl 1,2-Dioxygenase, domain 1"/>
    <property type="match status" value="2"/>
</dbReference>
<accession>A0A1H2WW25</accession>
<evidence type="ECO:0000313" key="3">
    <source>
        <dbReference type="Proteomes" id="UP000199488"/>
    </source>
</evidence>
<reference evidence="2 3" key="1">
    <citation type="submission" date="2016-10" db="EMBL/GenBank/DDBJ databases">
        <authorList>
            <person name="de Groot N.N."/>
        </authorList>
    </citation>
    <scope>NUCLEOTIDE SEQUENCE [LARGE SCALE GENOMIC DNA]</scope>
    <source>
        <strain evidence="2 3">DSM 23126</strain>
    </source>
</reference>
<feature type="domain" description="VOC" evidence="1">
    <location>
        <begin position="7"/>
        <end position="131"/>
    </location>
</feature>
<name>A0A1H2WW25_9BACI</name>
<sequence>MKKKTAGIHHITAIVENPKENVAFYLEVLGLRLVKKTVNFDDPGTYHLYFGDSEGSPGTIMTFFPWSQARKGRTGSGQVDTTVFAVPTGSLAFWKERLTAFGVKVEQFGRYNEAYLRFQDPHGLHLELTERPLNRNSSSTVPEAYAIQGFAGAVLNSGAPHQTADLLEQVMGMNYAGQEGMYLRFQSEAFVGNTVDISTAPVPRGELGTGTVHHIAFRAQDDAEQLEWQQRIAAHGYMPTEVKDRDYFKAIYFRERGGLLFEIATDPPGFTRDERLEQLGQELKLPVWLEPRRQQIEASLEPVYASE</sequence>
<dbReference type="Proteomes" id="UP000199488">
    <property type="component" value="Unassembled WGS sequence"/>
</dbReference>
<evidence type="ECO:0000259" key="1">
    <source>
        <dbReference type="PROSITE" id="PS51819"/>
    </source>
</evidence>
<keyword evidence="3" id="KW-1185">Reference proteome</keyword>
<dbReference type="PANTHER" id="PTHR36110">
    <property type="entry name" value="RING-CLEAVING DIOXYGENASE MHQE-RELATED"/>
    <property type="match status" value="1"/>
</dbReference>
<dbReference type="STRING" id="1122204.SAMN05421781_2521"/>
<dbReference type="PROSITE" id="PS51819">
    <property type="entry name" value="VOC"/>
    <property type="match status" value="2"/>
</dbReference>
<dbReference type="SUPFAM" id="SSF54593">
    <property type="entry name" value="Glyoxalase/Bleomycin resistance protein/Dihydroxybiphenyl dioxygenase"/>
    <property type="match status" value="1"/>
</dbReference>
<evidence type="ECO:0000313" key="2">
    <source>
        <dbReference type="EMBL" id="SDW84765.1"/>
    </source>
</evidence>
<dbReference type="EMBL" id="FNNC01000006">
    <property type="protein sequence ID" value="SDW84765.1"/>
    <property type="molecule type" value="Genomic_DNA"/>
</dbReference>
<dbReference type="CDD" id="cd08346">
    <property type="entry name" value="PcpA_N_like"/>
    <property type="match status" value="1"/>
</dbReference>
<dbReference type="PANTHER" id="PTHR36110:SF2">
    <property type="entry name" value="RING-CLEAVING DIOXYGENASE MHQE-RELATED"/>
    <property type="match status" value="1"/>
</dbReference>
<dbReference type="AlphaFoldDB" id="A0A1H2WW25"/>
<dbReference type="InterPro" id="IPR029068">
    <property type="entry name" value="Glyas_Bleomycin-R_OHBP_Dase"/>
</dbReference>
<dbReference type="RefSeq" id="WP_091615734.1">
    <property type="nucleotide sequence ID" value="NZ_FNNC01000006.1"/>
</dbReference>
<dbReference type="OrthoDB" id="9785698at2"/>
<feature type="domain" description="VOC" evidence="1">
    <location>
        <begin position="149"/>
        <end position="266"/>
    </location>
</feature>
<protein>
    <submittedName>
        <fullName evidence="2">Glyoxalase family protein</fullName>
    </submittedName>
</protein>
<dbReference type="InterPro" id="IPR052537">
    <property type="entry name" value="Extradiol_RC_dioxygenase"/>
</dbReference>
<gene>
    <name evidence="2" type="ORF">SAMN05421781_2521</name>
</gene>
<dbReference type="CDD" id="cd08347">
    <property type="entry name" value="PcpA_C_like"/>
    <property type="match status" value="1"/>
</dbReference>
<dbReference type="InterPro" id="IPR004360">
    <property type="entry name" value="Glyas_Fos-R_dOase_dom"/>
</dbReference>